<dbReference type="STRING" id="1043003.A0A074W5F9"/>
<feature type="compositionally biased region" description="Basic and acidic residues" evidence="1">
    <location>
        <begin position="356"/>
        <end position="366"/>
    </location>
</feature>
<dbReference type="GeneID" id="63917556"/>
<gene>
    <name evidence="2" type="ORF">M437DRAFT_62995</name>
</gene>
<feature type="compositionally biased region" description="Low complexity" evidence="1">
    <location>
        <begin position="336"/>
        <end position="348"/>
    </location>
</feature>
<feature type="region of interest" description="Disordered" evidence="1">
    <location>
        <begin position="59"/>
        <end position="99"/>
    </location>
</feature>
<feature type="compositionally biased region" description="Acidic residues" evidence="1">
    <location>
        <begin position="130"/>
        <end position="139"/>
    </location>
</feature>
<evidence type="ECO:0000256" key="1">
    <source>
        <dbReference type="SAM" id="MobiDB-lite"/>
    </source>
</evidence>
<feature type="region of interest" description="Disordered" evidence="1">
    <location>
        <begin position="284"/>
        <end position="438"/>
    </location>
</feature>
<sequence length="737" mass="81486">MRDIDDYLEENDHDVSQRYPNNMHDAVHDSFDLNPLDLYHSYNNNLAFDMFSNDNHNSGQGSLPLLDSDEQQRSFASSGLDGHMSSPNSQQGHEQHQLAMASSLNSNSFPYTTQHDQGPFAESIEHDITAPEEEDDEDEIPLKNEERDSDDEFEDDDEYEEADEETKEEEDGQRKKGKRKPYSGTRSLIRWHTGQDQLALMALIYELEMDNVTIPYARVCRHIQADSRPESQALPQHLTKARKARIYYGLPVPPLVPSKRKTDSDKLGNVTEKDVKVWSTLTYTKPGRDNQADGAPGTMRPYYTPLPVAGRPDLPHFDPTTGTEVNMSREPPETPAKALRASKPASAASKKKSKQTVKEDADREESAPIASSEKKGRSHKKVVKVEQDDDAAYSEKPTRKAQNTPAASKRKPAAKPATSVTPSKPKGVTKSKKTPSTLNKKMSAMAFNSPGTNIVQAATPSKKPRAPRKKAMVNATPVLENLTAPKTVSAAINETEKSGQSYGRVGMKAPSIPAQSLENMLADLPQGQFQMGRHQASHSFDSQSTMSTVPSQSMFDTSAQFNPNNFHPQMQNNYLAHSYPSNGYGNHMMPSHNSSFAHGHGVSAMASGGKQQQSWDLGMQGQGGYPMQQYNNGHGHGYGNVNNHGSPYGLGIMNSTAILPREHIQLENELGNYSFDSGPASNMLPQQQLYSDDSAQMQTDGNDMKPNMEQYADFADVSNFGNGSNIYTDYKQTTSHH</sequence>
<name>A0A074W5F9_AURM1</name>
<proteinExistence type="predicted"/>
<accession>A0A074W5F9</accession>
<protein>
    <submittedName>
        <fullName evidence="2">Uncharacterized protein</fullName>
    </submittedName>
</protein>
<organism evidence="2 3">
    <name type="scientific">Aureobasidium melanogenum (strain CBS 110374)</name>
    <name type="common">Aureobasidium pullulans var. melanogenum</name>
    <dbReference type="NCBI Taxonomy" id="1043003"/>
    <lineage>
        <taxon>Eukaryota</taxon>
        <taxon>Fungi</taxon>
        <taxon>Dikarya</taxon>
        <taxon>Ascomycota</taxon>
        <taxon>Pezizomycotina</taxon>
        <taxon>Dothideomycetes</taxon>
        <taxon>Dothideomycetidae</taxon>
        <taxon>Dothideales</taxon>
        <taxon>Saccotheciaceae</taxon>
        <taxon>Aureobasidium</taxon>
    </lineage>
</organism>
<evidence type="ECO:0000313" key="2">
    <source>
        <dbReference type="EMBL" id="KEQ66824.1"/>
    </source>
</evidence>
<dbReference type="HOGENOM" id="CLU_358229_0_0_1"/>
<feature type="compositionally biased region" description="Acidic residues" evidence="1">
    <location>
        <begin position="147"/>
        <end position="171"/>
    </location>
</feature>
<reference evidence="2 3" key="1">
    <citation type="journal article" date="2014" name="BMC Genomics">
        <title>Genome sequencing of four Aureobasidium pullulans varieties: biotechnological potential, stress tolerance, and description of new species.</title>
        <authorList>
            <person name="Gostin Ar C."/>
            <person name="Ohm R.A."/>
            <person name="Kogej T."/>
            <person name="Sonjak S."/>
            <person name="Turk M."/>
            <person name="Zajc J."/>
            <person name="Zalar P."/>
            <person name="Grube M."/>
            <person name="Sun H."/>
            <person name="Han J."/>
            <person name="Sharma A."/>
            <person name="Chiniquy J."/>
            <person name="Ngan C.Y."/>
            <person name="Lipzen A."/>
            <person name="Barry K."/>
            <person name="Grigoriev I.V."/>
            <person name="Gunde-Cimerman N."/>
        </authorList>
    </citation>
    <scope>NUCLEOTIDE SEQUENCE [LARGE SCALE GENOMIC DNA]</scope>
    <source>
        <strain evidence="2 3">CBS 110374</strain>
    </source>
</reference>
<evidence type="ECO:0000313" key="3">
    <source>
        <dbReference type="Proteomes" id="UP000030672"/>
    </source>
</evidence>
<keyword evidence="3" id="KW-1185">Reference proteome</keyword>
<dbReference type="AlphaFoldDB" id="A0A074W5F9"/>
<dbReference type="RefSeq" id="XP_040883847.1">
    <property type="nucleotide sequence ID" value="XM_041024183.1"/>
</dbReference>
<feature type="region of interest" description="Disordered" evidence="1">
    <location>
        <begin position="130"/>
        <end position="183"/>
    </location>
</feature>
<dbReference type="Proteomes" id="UP000030672">
    <property type="component" value="Unassembled WGS sequence"/>
</dbReference>
<dbReference type="EMBL" id="KL584825">
    <property type="protein sequence ID" value="KEQ66824.1"/>
    <property type="molecule type" value="Genomic_DNA"/>
</dbReference>